<reference evidence="2" key="1">
    <citation type="submission" date="2020-02" db="EMBL/GenBank/DDBJ databases">
        <title>A reference catalog of swine virome.</title>
        <authorList>
            <person name="He B."/>
            <person name="Tu C."/>
        </authorList>
    </citation>
    <scope>NUCLEOTIDE SEQUENCE</scope>
    <source>
        <strain evidence="2">VIRES_ZJ01_2311480</strain>
    </source>
</reference>
<protein>
    <submittedName>
        <fullName evidence="2">Putative capsid protein</fullName>
    </submittedName>
</protein>
<accession>A0A894JNB0</accession>
<keyword evidence="1" id="KW-0472">Membrane</keyword>
<keyword evidence="1" id="KW-1133">Transmembrane helix</keyword>
<evidence type="ECO:0000313" key="2">
    <source>
        <dbReference type="EMBL" id="QRV61603.1"/>
    </source>
</evidence>
<feature type="transmembrane region" description="Helical" evidence="1">
    <location>
        <begin position="6"/>
        <end position="25"/>
    </location>
</feature>
<sequence length="396" mass="45416">MSPALTLILWFDALCSYFFYVRMVYRRYSKRYSRRSGRSRRKVRMSKSLYKRRRYRRYRRRGKKSSGLTVSGNRESCLEYSSFIPLAKEVYGSWVGSLNDGFYQWSINPLPSGVCEMPGDSTYVGQWEAAGTDCFKRGIGLKEEALMLVDLPVCISQWSLRNLVRCDTLFELCKSYRIVSVSCTFTVPERTSDGPNHNLYLMWTHLPKCRAADAESCYGMVCEEVAHVEGQNSPSVFGWNWIANPADIAEACSCDGIENGKNGWQRKQLAYNSPVTISWRPRHTKIIAAHKNYIDSGYAHNQAQTYNKILPNFASDLKMSRGYLPTDIDDRARTEKQFWMGPCIRLVDGDIKASEPVPETSALNIFDRYGIRVTTTIKVRFKGMDTSDPIFPEYQA</sequence>
<keyword evidence="1" id="KW-0812">Transmembrane</keyword>
<evidence type="ECO:0000256" key="1">
    <source>
        <dbReference type="SAM" id="Phobius"/>
    </source>
</evidence>
<name>A0A894JNB0_9VIRU</name>
<proteinExistence type="predicted"/>
<dbReference type="EMBL" id="MT135251">
    <property type="protein sequence ID" value="QRV61603.1"/>
    <property type="molecule type" value="Genomic_DNA"/>
</dbReference>
<organism evidence="2">
    <name type="scientific">Circular ssDNA virus sp</name>
    <dbReference type="NCBI Taxonomy" id="2805939"/>
    <lineage>
        <taxon>Viruses</taxon>
    </lineage>
</organism>